<feature type="compositionally biased region" description="Basic and acidic residues" evidence="1">
    <location>
        <begin position="1"/>
        <end position="17"/>
    </location>
</feature>
<feature type="compositionally biased region" description="Basic residues" evidence="1">
    <location>
        <begin position="490"/>
        <end position="502"/>
    </location>
</feature>
<dbReference type="AlphaFoldDB" id="A0A9W4UGU3"/>
<feature type="region of interest" description="Disordered" evidence="1">
    <location>
        <begin position="106"/>
        <end position="137"/>
    </location>
</feature>
<name>A0A9W4UGU3_9PLEO</name>
<accession>A0A9W4UGU3</accession>
<feature type="domain" description="DUF3824" evidence="2">
    <location>
        <begin position="418"/>
        <end position="456"/>
    </location>
</feature>
<feature type="region of interest" description="Disordered" evidence="1">
    <location>
        <begin position="371"/>
        <end position="902"/>
    </location>
</feature>
<feature type="compositionally biased region" description="Basic residues" evidence="1">
    <location>
        <begin position="558"/>
        <end position="579"/>
    </location>
</feature>
<feature type="compositionally biased region" description="Basic and acidic residues" evidence="1">
    <location>
        <begin position="597"/>
        <end position="617"/>
    </location>
</feature>
<dbReference type="Pfam" id="PF12868">
    <property type="entry name" value="DUF3824"/>
    <property type="match status" value="2"/>
</dbReference>
<feature type="compositionally biased region" description="Pro residues" evidence="1">
    <location>
        <begin position="646"/>
        <end position="670"/>
    </location>
</feature>
<feature type="compositionally biased region" description="Basic and acidic residues" evidence="1">
    <location>
        <begin position="534"/>
        <end position="544"/>
    </location>
</feature>
<feature type="domain" description="DUF3824" evidence="2">
    <location>
        <begin position="573"/>
        <end position="711"/>
    </location>
</feature>
<dbReference type="PANTHER" id="PTHR35487:SF1">
    <property type="entry name" value="DUF3824 DOMAIN-CONTAINING PROTEIN"/>
    <property type="match status" value="1"/>
</dbReference>
<feature type="compositionally biased region" description="Basic and acidic residues" evidence="1">
    <location>
        <begin position="808"/>
        <end position="841"/>
    </location>
</feature>
<protein>
    <recommendedName>
        <fullName evidence="2">DUF3824 domain-containing protein</fullName>
    </recommendedName>
</protein>
<feature type="compositionally biased region" description="Low complexity" evidence="1">
    <location>
        <begin position="583"/>
        <end position="596"/>
    </location>
</feature>
<comment type="caution">
    <text evidence="3">The sequence shown here is derived from an EMBL/GenBank/DDBJ whole genome shotgun (WGS) entry which is preliminary data.</text>
</comment>
<feature type="compositionally biased region" description="Basic and acidic residues" evidence="1">
    <location>
        <begin position="119"/>
        <end position="137"/>
    </location>
</feature>
<feature type="compositionally biased region" description="Basic residues" evidence="1">
    <location>
        <begin position="380"/>
        <end position="394"/>
    </location>
</feature>
<feature type="region of interest" description="Disordered" evidence="1">
    <location>
        <begin position="312"/>
        <end position="345"/>
    </location>
</feature>
<evidence type="ECO:0000313" key="3">
    <source>
        <dbReference type="EMBL" id="CAI6335454.1"/>
    </source>
</evidence>
<feature type="compositionally biased region" description="Basic and acidic residues" evidence="1">
    <location>
        <begin position="700"/>
        <end position="709"/>
    </location>
</feature>
<feature type="compositionally biased region" description="Basic and acidic residues" evidence="1">
    <location>
        <begin position="476"/>
        <end position="489"/>
    </location>
</feature>
<dbReference type="Proteomes" id="UP001152607">
    <property type="component" value="Unassembled WGS sequence"/>
</dbReference>
<evidence type="ECO:0000313" key="4">
    <source>
        <dbReference type="Proteomes" id="UP001152607"/>
    </source>
</evidence>
<evidence type="ECO:0000259" key="2">
    <source>
        <dbReference type="Pfam" id="PF12868"/>
    </source>
</evidence>
<proteinExistence type="predicted"/>
<sequence>MSTVYRAEREREREWETSSHGGRSYTTVKRYKIPDRSLEEDTYESEMRLVHRSRDPVHERRETHEYHHLDHDDSRDREVREYRYTEREVERSPSPVRHEVREYRIEREVERSPSPPNVREYRVERQYDLEPPREPYGELERYSRSTEFFRPEQPPPQPIVIRNEAPQPIIVQEPAAQQIIVRREEPAYELVERREPRREEDYYYERKVKEIDRGRRHHDRYYDEREYGRERDAYSDDELVYVHKEKDTWGRDSSPGSKRHIAGGVIAGVGAAQVLRHHRKRQGEDPGHAVRQAVGYGALGAVGAEVINRVRNRSRSSSYERDSRGRRHHRSKSRHRSRSSSRVKKIGTLAAVAGIGALAYAAGRKNNKVEKTTVIEDRRSRSRRRKSSVSRSRARSTGSRGRSASRPASESALDPEHRNRRAAQAGLATAAVAGIVEHHRNKSRERKGERSRSRIRTGVPIAAAGVAGAAVTGLYERQKAKKEAKELSRSRSRSRSKSRSKSVRSDRRHSTASDGGLVEYGGSPIYSDPAPVRRTRDYDDPADYRHRRRSSSSSSSGGRRRRQRSRSSRSRSRSKSRTRKAAETAAVAGVAGLAAHEAAKRRDRKKAEKERQRREEDSAYSTGSYSPPPTTVDGQDPRYFPQTNYFPPPPHQSADPQYPPYNPADYPAPPQHSTYPQQHIDGGLPPTGYTPEPGNPYAHQDPRYRRQDDNVSAQQYEPLLEHMQARRDRLRHKTSEPIRNGYIPHASSPIHQDFAFRPANHESPINNELQYSLPSSPATNHRKPPSPVAPVAVSDVKSVKFDLNPQEKSPDRDTSRSHSERASSDDEPRRHRDAHERDSDRRSRHRRREDERGGRSRRDESADSATSEGTIELPPRFDEQGRRKEDDPLADQLESVLAGLFR</sequence>
<feature type="compositionally biased region" description="Low complexity" evidence="1">
    <location>
        <begin position="422"/>
        <end position="433"/>
    </location>
</feature>
<gene>
    <name evidence="3" type="ORF">PDIGIT_LOCUS8536</name>
</gene>
<feature type="compositionally biased region" description="Low complexity" evidence="1">
    <location>
        <begin position="395"/>
        <end position="412"/>
    </location>
</feature>
<dbReference type="OrthoDB" id="3561737at2759"/>
<reference evidence="3" key="1">
    <citation type="submission" date="2023-01" db="EMBL/GenBank/DDBJ databases">
        <authorList>
            <person name="Van Ghelder C."/>
            <person name="Rancurel C."/>
        </authorList>
    </citation>
    <scope>NUCLEOTIDE SEQUENCE</scope>
    <source>
        <strain evidence="3">CNCM I-4278</strain>
    </source>
</reference>
<feature type="compositionally biased region" description="Basic and acidic residues" evidence="1">
    <location>
        <begin position="875"/>
        <end position="887"/>
    </location>
</feature>
<keyword evidence="4" id="KW-1185">Reference proteome</keyword>
<feature type="compositionally biased region" description="Low complexity" evidence="1">
    <location>
        <begin position="462"/>
        <end position="471"/>
    </location>
</feature>
<feature type="region of interest" description="Disordered" evidence="1">
    <location>
        <begin position="1"/>
        <end position="26"/>
    </location>
</feature>
<feature type="compositionally biased region" description="Basic and acidic residues" evidence="1">
    <location>
        <begin position="848"/>
        <end position="861"/>
    </location>
</feature>
<dbReference type="InterPro" id="IPR024436">
    <property type="entry name" value="DUF3824"/>
</dbReference>
<evidence type="ECO:0000256" key="1">
    <source>
        <dbReference type="SAM" id="MobiDB-lite"/>
    </source>
</evidence>
<dbReference type="EMBL" id="CAOQHR010000005">
    <property type="protein sequence ID" value="CAI6335454.1"/>
    <property type="molecule type" value="Genomic_DNA"/>
</dbReference>
<feature type="region of interest" description="Disordered" evidence="1">
    <location>
        <begin position="42"/>
        <end position="77"/>
    </location>
</feature>
<organism evidence="3 4">
    <name type="scientific">Periconia digitata</name>
    <dbReference type="NCBI Taxonomy" id="1303443"/>
    <lineage>
        <taxon>Eukaryota</taxon>
        <taxon>Fungi</taxon>
        <taxon>Dikarya</taxon>
        <taxon>Ascomycota</taxon>
        <taxon>Pezizomycotina</taxon>
        <taxon>Dothideomycetes</taxon>
        <taxon>Pleosporomycetidae</taxon>
        <taxon>Pleosporales</taxon>
        <taxon>Massarineae</taxon>
        <taxon>Periconiaceae</taxon>
        <taxon>Periconia</taxon>
    </lineage>
</organism>
<feature type="compositionally biased region" description="Basic residues" evidence="1">
    <location>
        <begin position="324"/>
        <end position="345"/>
    </location>
</feature>
<feature type="compositionally biased region" description="Polar residues" evidence="1">
    <location>
        <begin position="763"/>
        <end position="779"/>
    </location>
</feature>
<dbReference type="PANTHER" id="PTHR35487">
    <property type="entry name" value="DUF3824 DOMAIN-CONTAINING PROTEIN"/>
    <property type="match status" value="1"/>
</dbReference>